<dbReference type="InterPro" id="IPR010987">
    <property type="entry name" value="Glutathione-S-Trfase_C-like"/>
</dbReference>
<gene>
    <name evidence="11" type="ORF">ACHAWO_002131</name>
</gene>
<evidence type="ECO:0000256" key="2">
    <source>
        <dbReference type="ARBA" id="ARBA00022679"/>
    </source>
</evidence>
<dbReference type="Pfam" id="PF00254">
    <property type="entry name" value="FKBP_C"/>
    <property type="match status" value="1"/>
</dbReference>
<keyword evidence="12" id="KW-1185">Reference proteome</keyword>
<evidence type="ECO:0000259" key="9">
    <source>
        <dbReference type="PROSITE" id="PS50404"/>
    </source>
</evidence>
<reference evidence="11 12" key="1">
    <citation type="submission" date="2024-10" db="EMBL/GenBank/DDBJ databases">
        <title>Updated reference genomes for cyclostephanoid diatoms.</title>
        <authorList>
            <person name="Roberts W.R."/>
            <person name="Alverson A.J."/>
        </authorList>
    </citation>
    <scope>NUCLEOTIDE SEQUENCE [LARGE SCALE GENOMIC DNA]</scope>
    <source>
        <strain evidence="11 12">AJA010-31</strain>
    </source>
</reference>
<dbReference type="Pfam" id="PF13410">
    <property type="entry name" value="GST_C_2"/>
    <property type="match status" value="1"/>
</dbReference>
<dbReference type="PANTHER" id="PTHR44420:SF2">
    <property type="entry name" value="GLUTATHIONE S-TRANSFERASE DHAR2-RELATED"/>
    <property type="match status" value="1"/>
</dbReference>
<evidence type="ECO:0000313" key="12">
    <source>
        <dbReference type="Proteomes" id="UP001530400"/>
    </source>
</evidence>
<comment type="catalytic activity">
    <reaction evidence="6">
        <text>[protein]-peptidylproline (omega=180) = [protein]-peptidylproline (omega=0)</text>
        <dbReference type="Rhea" id="RHEA:16237"/>
        <dbReference type="Rhea" id="RHEA-COMP:10747"/>
        <dbReference type="Rhea" id="RHEA-COMP:10748"/>
        <dbReference type="ChEBI" id="CHEBI:83833"/>
        <dbReference type="ChEBI" id="CHEBI:83834"/>
        <dbReference type="EC" id="5.2.1.8"/>
    </reaction>
</comment>
<sequence>MKFLWLAILLALVADECSAWQSPASQRIPKPPDTSDLIQRRSFLTSASTFAITSLLPLPSNSADVSNLTFNTSPTGLQYADVKVGSGSSPSPGSVVSIDYVMSTTGARYGSKIYSTVDAGAPYRWKLGDGSTIPGLEEAVSTMSPGGIRRVIIPSKLAFRANSGSIVEECQDGKGLGPRPSIADAVGEFQRFKNIYWIVLHGMNPLQSLFQNIRKQGMSSLSSAKLSELASATSSLPTASWEEIRSILESKQTSEERQFRNNLPRGVGVGSPLHRLRLFEEGNREEDVRVTLFRDSASWCPYCQKVWMTLEQKRIPYRIEKINMRCYGDKPSSFTRMQPSGAIPVAIIDGETYRQSNDIIFALEDKFPEEQMVYGDPNRMRELLGLERKLFSSWMYWLTSFDRNGGLKEGFISTLMEVERELQKAKGNGFFLGDKVSVVDAMFAPFLERMAASMLYFKGFQIRVAPGEQTDFPFVNRWFDAMETLPSYQLTKSDYYTHCWDLPPQLGGCVSEPGAERFQEAINGRTPGSWSLPLTPHNGGFEPDWAWAGGLDDDSIARREAVERVSANHEAIAAFASRGAGQEGFPRYGAPLSDPNAVSNDAIQPLVDAVLRAICSKLLEDGDTMNEIQSVLTKEGGEDVIELVIKSLEYMRDRVGVPRDMRLPAARQLRAHVNWAIDTLLK</sequence>
<protein>
    <recommendedName>
        <fullName evidence="6">peptidylprolyl isomerase</fullName>
        <ecNumber evidence="6">5.2.1.8</ecNumber>
    </recommendedName>
</protein>
<keyword evidence="6" id="KW-0697">Rotamase</keyword>
<dbReference type="InterPro" id="IPR036249">
    <property type="entry name" value="Thioredoxin-like_sf"/>
</dbReference>
<keyword evidence="3" id="KW-0560">Oxidoreductase</keyword>
<evidence type="ECO:0000256" key="4">
    <source>
        <dbReference type="ARBA" id="ARBA00024194"/>
    </source>
</evidence>
<evidence type="ECO:0000256" key="3">
    <source>
        <dbReference type="ARBA" id="ARBA00023002"/>
    </source>
</evidence>
<dbReference type="InterPro" id="IPR046357">
    <property type="entry name" value="PPIase_dom_sf"/>
</dbReference>
<dbReference type="InterPro" id="IPR036282">
    <property type="entry name" value="Glutathione-S-Trfase_C_sf"/>
</dbReference>
<dbReference type="InterPro" id="IPR040079">
    <property type="entry name" value="Glutathione_S-Trfase"/>
</dbReference>
<dbReference type="InterPro" id="IPR001179">
    <property type="entry name" value="PPIase_FKBP_dom"/>
</dbReference>
<evidence type="ECO:0000256" key="7">
    <source>
        <dbReference type="SAM" id="SignalP"/>
    </source>
</evidence>
<dbReference type="PROSITE" id="PS50404">
    <property type="entry name" value="GST_NTER"/>
    <property type="match status" value="1"/>
</dbReference>
<dbReference type="Proteomes" id="UP001530400">
    <property type="component" value="Unassembled WGS sequence"/>
</dbReference>
<dbReference type="Gene3D" id="1.20.1050.10">
    <property type="match status" value="1"/>
</dbReference>
<dbReference type="InterPro" id="IPR004045">
    <property type="entry name" value="Glutathione_S-Trfase_N"/>
</dbReference>
<dbReference type="SUPFAM" id="SSF47616">
    <property type="entry name" value="GST C-terminal domain-like"/>
    <property type="match status" value="1"/>
</dbReference>
<feature type="chain" id="PRO_5044787855" description="peptidylprolyl isomerase" evidence="7">
    <location>
        <begin position="20"/>
        <end position="682"/>
    </location>
</feature>
<keyword evidence="6" id="KW-0413">Isomerase</keyword>
<dbReference type="SUPFAM" id="SSF52833">
    <property type="entry name" value="Thioredoxin-like"/>
    <property type="match status" value="1"/>
</dbReference>
<dbReference type="Pfam" id="PF13409">
    <property type="entry name" value="GST_N_2"/>
    <property type="match status" value="1"/>
</dbReference>
<comment type="caution">
    <text evidence="11">The sequence shown here is derived from an EMBL/GenBank/DDBJ whole genome shotgun (WGS) entry which is preliminary data.</text>
</comment>
<keyword evidence="1" id="KW-0216">Detoxification</keyword>
<dbReference type="GO" id="GO:0003755">
    <property type="term" value="F:peptidyl-prolyl cis-trans isomerase activity"/>
    <property type="evidence" value="ECO:0007669"/>
    <property type="project" value="UniProtKB-KW"/>
</dbReference>
<evidence type="ECO:0000313" key="11">
    <source>
        <dbReference type="EMBL" id="KAL3802283.1"/>
    </source>
</evidence>
<evidence type="ECO:0000259" key="10">
    <source>
        <dbReference type="PROSITE" id="PS50405"/>
    </source>
</evidence>
<organism evidence="11 12">
    <name type="scientific">Cyclotella atomus</name>
    <dbReference type="NCBI Taxonomy" id="382360"/>
    <lineage>
        <taxon>Eukaryota</taxon>
        <taxon>Sar</taxon>
        <taxon>Stramenopiles</taxon>
        <taxon>Ochrophyta</taxon>
        <taxon>Bacillariophyta</taxon>
        <taxon>Coscinodiscophyceae</taxon>
        <taxon>Thalassiosirophycidae</taxon>
        <taxon>Stephanodiscales</taxon>
        <taxon>Stephanodiscaceae</taxon>
        <taxon>Cyclotella</taxon>
    </lineage>
</organism>
<dbReference type="PROSITE" id="PS50059">
    <property type="entry name" value="FKBP_PPIASE"/>
    <property type="match status" value="1"/>
</dbReference>
<dbReference type="Gene3D" id="3.40.30.10">
    <property type="entry name" value="Glutaredoxin"/>
    <property type="match status" value="1"/>
</dbReference>
<dbReference type="AlphaFoldDB" id="A0ABD3QPQ3"/>
<dbReference type="CDD" id="cd00570">
    <property type="entry name" value="GST_N_family"/>
    <property type="match status" value="1"/>
</dbReference>
<dbReference type="InterPro" id="IPR044627">
    <property type="entry name" value="DHAR1/2/3/4"/>
</dbReference>
<feature type="domain" description="GST N-terminal" evidence="9">
    <location>
        <begin position="290"/>
        <end position="371"/>
    </location>
</feature>
<dbReference type="EMBL" id="JALLPJ020000104">
    <property type="protein sequence ID" value="KAL3802283.1"/>
    <property type="molecule type" value="Genomic_DNA"/>
</dbReference>
<proteinExistence type="inferred from homology"/>
<feature type="domain" description="GST C-terminal" evidence="10">
    <location>
        <begin position="362"/>
        <end position="505"/>
    </location>
</feature>
<comment type="similarity">
    <text evidence="4">Belongs to the GST superfamily. DHAR family.</text>
</comment>
<keyword evidence="2" id="KW-0808">Transferase</keyword>
<name>A0ABD3QPQ3_9STRA</name>
<dbReference type="EC" id="5.2.1.8" evidence="6"/>
<evidence type="ECO:0000256" key="5">
    <source>
        <dbReference type="ARBA" id="ARBA00049544"/>
    </source>
</evidence>
<dbReference type="GO" id="GO:0016740">
    <property type="term" value="F:transferase activity"/>
    <property type="evidence" value="ECO:0007669"/>
    <property type="project" value="UniProtKB-KW"/>
</dbReference>
<comment type="catalytic activity">
    <reaction evidence="5">
        <text>L-dehydroascorbate + 2 glutathione = glutathione disulfide + L-ascorbate</text>
        <dbReference type="Rhea" id="RHEA:24424"/>
        <dbReference type="ChEBI" id="CHEBI:38290"/>
        <dbReference type="ChEBI" id="CHEBI:57925"/>
        <dbReference type="ChEBI" id="CHEBI:58297"/>
        <dbReference type="ChEBI" id="CHEBI:58539"/>
        <dbReference type="EC" id="1.8.5.1"/>
    </reaction>
</comment>
<dbReference type="SFLD" id="SFLDS00019">
    <property type="entry name" value="Glutathione_Transferase_(cytos"/>
    <property type="match status" value="1"/>
</dbReference>
<evidence type="ECO:0000256" key="1">
    <source>
        <dbReference type="ARBA" id="ARBA00022575"/>
    </source>
</evidence>
<dbReference type="PROSITE" id="PS50405">
    <property type="entry name" value="GST_CTER"/>
    <property type="match status" value="1"/>
</dbReference>
<dbReference type="PANTHER" id="PTHR44420">
    <property type="entry name" value="GLUTATHIONE S-TRANSFERASE DHAR2-RELATED"/>
    <property type="match status" value="1"/>
</dbReference>
<keyword evidence="7" id="KW-0732">Signal</keyword>
<evidence type="ECO:0000256" key="6">
    <source>
        <dbReference type="PROSITE-ProRule" id="PRU00277"/>
    </source>
</evidence>
<accession>A0ABD3QPQ3</accession>
<dbReference type="SUPFAM" id="SSF54534">
    <property type="entry name" value="FKBP-like"/>
    <property type="match status" value="1"/>
</dbReference>
<feature type="signal peptide" evidence="7">
    <location>
        <begin position="1"/>
        <end position="19"/>
    </location>
</feature>
<evidence type="ECO:0000259" key="8">
    <source>
        <dbReference type="PROSITE" id="PS50059"/>
    </source>
</evidence>
<feature type="domain" description="PPIase FKBP-type" evidence="8">
    <location>
        <begin position="93"/>
        <end position="159"/>
    </location>
</feature>
<dbReference type="Gene3D" id="3.10.50.40">
    <property type="match status" value="1"/>
</dbReference>
<dbReference type="GO" id="GO:0045174">
    <property type="term" value="F:glutathione dehydrogenase (ascorbate) activity"/>
    <property type="evidence" value="ECO:0007669"/>
    <property type="project" value="UniProtKB-EC"/>
</dbReference>